<evidence type="ECO:0000313" key="8">
    <source>
        <dbReference type="Proteomes" id="UP000193642"/>
    </source>
</evidence>
<evidence type="ECO:0000256" key="5">
    <source>
        <dbReference type="ARBA" id="ARBA00022777"/>
    </source>
</evidence>
<evidence type="ECO:0000256" key="3">
    <source>
        <dbReference type="ARBA" id="ARBA00022679"/>
    </source>
</evidence>
<sequence length="269" mass="30595">MFSVCIAGGASSGKKKVCDLIIRRLKDGLVDHSSKVAIIKMEDFYRELTAEERKLLETGEYNFDHPDAIDFELLASKLDLLSRGVPCQLPKWDYQQHKRLTGSVELSSNPDVVIVVGTLVLYNKQVRDFFNLKVFVDVDSDIRLARQVVRDTEERYQKPLEAVLGNYLNFVKPSFEDFILPTKKYANVVIPRGADNHVAIGLLATHIVDILKETPLSEEKWFGECIVSALKVSSTFYHITRERIGNWRNDALQCSVVWSNPFLVSFPSK</sequence>
<comment type="caution">
    <text evidence="7">The sequence shown here is derived from an EMBL/GenBank/DDBJ whole genome shotgun (WGS) entry which is preliminary data.</text>
</comment>
<dbReference type="GO" id="GO:0005524">
    <property type="term" value="F:ATP binding"/>
    <property type="evidence" value="ECO:0007669"/>
    <property type="project" value="InterPro"/>
</dbReference>
<reference evidence="7 8" key="1">
    <citation type="submission" date="2016-07" db="EMBL/GenBank/DDBJ databases">
        <title>Pervasive Adenine N6-methylation of Active Genes in Fungi.</title>
        <authorList>
            <consortium name="DOE Joint Genome Institute"/>
            <person name="Mondo S.J."/>
            <person name="Dannebaum R.O."/>
            <person name="Kuo R.C."/>
            <person name="Labutti K."/>
            <person name="Haridas S."/>
            <person name="Kuo A."/>
            <person name="Salamov A."/>
            <person name="Ahrendt S.R."/>
            <person name="Lipzen A."/>
            <person name="Sullivan W."/>
            <person name="Andreopoulos W.B."/>
            <person name="Clum A."/>
            <person name="Lindquist E."/>
            <person name="Daum C."/>
            <person name="Ramamoorthy G.K."/>
            <person name="Gryganskyi A."/>
            <person name="Culley D."/>
            <person name="Magnuson J.K."/>
            <person name="James T.Y."/>
            <person name="O'Malley M.A."/>
            <person name="Stajich J.E."/>
            <person name="Spatafora J.W."/>
            <person name="Visel A."/>
            <person name="Grigoriev I.V."/>
        </authorList>
    </citation>
    <scope>NUCLEOTIDE SEQUENCE [LARGE SCALE GENOMIC DNA]</scope>
    <source>
        <strain evidence="7 8">JEL800</strain>
    </source>
</reference>
<dbReference type="GO" id="GO:0044206">
    <property type="term" value="P:UMP salvage"/>
    <property type="evidence" value="ECO:0007669"/>
    <property type="project" value="UniProtKB-UniPathway"/>
</dbReference>
<dbReference type="EMBL" id="MCGO01000023">
    <property type="protein sequence ID" value="ORY44025.1"/>
    <property type="molecule type" value="Genomic_DNA"/>
</dbReference>
<dbReference type="GO" id="GO:0016787">
    <property type="term" value="F:hydrolase activity"/>
    <property type="evidence" value="ECO:0007669"/>
    <property type="project" value="UniProtKB-KW"/>
</dbReference>
<dbReference type="NCBIfam" id="NF004018">
    <property type="entry name" value="PRK05480.1"/>
    <property type="match status" value="1"/>
</dbReference>
<evidence type="ECO:0000256" key="1">
    <source>
        <dbReference type="ARBA" id="ARBA00004690"/>
    </source>
</evidence>
<keyword evidence="7" id="KW-0378">Hydrolase</keyword>
<dbReference type="Gene3D" id="3.40.50.300">
    <property type="entry name" value="P-loop containing nucleotide triphosphate hydrolases"/>
    <property type="match status" value="1"/>
</dbReference>
<protein>
    <recommendedName>
        <fullName evidence="2">uridine/cytidine kinase</fullName>
        <ecNumber evidence="2">2.7.1.48</ecNumber>
    </recommendedName>
</protein>
<dbReference type="InterPro" id="IPR000764">
    <property type="entry name" value="Uridine_kinase-like"/>
</dbReference>
<dbReference type="InterPro" id="IPR006083">
    <property type="entry name" value="PRK/URK"/>
</dbReference>
<accession>A0A1Y2CCH6</accession>
<organism evidence="7 8">
    <name type="scientific">Rhizoclosmatium globosum</name>
    <dbReference type="NCBI Taxonomy" id="329046"/>
    <lineage>
        <taxon>Eukaryota</taxon>
        <taxon>Fungi</taxon>
        <taxon>Fungi incertae sedis</taxon>
        <taxon>Chytridiomycota</taxon>
        <taxon>Chytridiomycota incertae sedis</taxon>
        <taxon>Chytridiomycetes</taxon>
        <taxon>Chytridiales</taxon>
        <taxon>Chytriomycetaceae</taxon>
        <taxon>Rhizoclosmatium</taxon>
    </lineage>
</organism>
<dbReference type="GO" id="GO:0004849">
    <property type="term" value="F:uridine kinase activity"/>
    <property type="evidence" value="ECO:0007669"/>
    <property type="project" value="UniProtKB-EC"/>
</dbReference>
<keyword evidence="4" id="KW-0547">Nucleotide-binding</keyword>
<dbReference type="UniPathway" id="UPA00574">
    <property type="reaction ID" value="UER00637"/>
</dbReference>
<dbReference type="Proteomes" id="UP000193642">
    <property type="component" value="Unassembled WGS sequence"/>
</dbReference>
<dbReference type="Pfam" id="PF00485">
    <property type="entry name" value="PRK"/>
    <property type="match status" value="1"/>
</dbReference>
<evidence type="ECO:0000259" key="6">
    <source>
        <dbReference type="Pfam" id="PF00485"/>
    </source>
</evidence>
<evidence type="ECO:0000313" key="7">
    <source>
        <dbReference type="EMBL" id="ORY44025.1"/>
    </source>
</evidence>
<comment type="pathway">
    <text evidence="1">Pyrimidine metabolism; UMP biosynthesis via salvage pathway; UMP from uridine: step 1/1.</text>
</comment>
<evidence type="ECO:0000256" key="2">
    <source>
        <dbReference type="ARBA" id="ARBA00012137"/>
    </source>
</evidence>
<dbReference type="CDD" id="cd02023">
    <property type="entry name" value="UMPK"/>
    <property type="match status" value="1"/>
</dbReference>
<dbReference type="InterPro" id="IPR027417">
    <property type="entry name" value="P-loop_NTPase"/>
</dbReference>
<feature type="domain" description="Phosphoribulokinase/uridine kinase" evidence="6">
    <location>
        <begin position="5"/>
        <end position="198"/>
    </location>
</feature>
<dbReference type="STRING" id="329046.A0A1Y2CCH6"/>
<gene>
    <name evidence="7" type="ORF">BCR33DRAFT_659972</name>
</gene>
<dbReference type="PANTHER" id="PTHR10285">
    <property type="entry name" value="URIDINE KINASE"/>
    <property type="match status" value="1"/>
</dbReference>
<proteinExistence type="predicted"/>
<name>A0A1Y2CCH6_9FUNG</name>
<keyword evidence="5" id="KW-0418">Kinase</keyword>
<dbReference type="EC" id="2.7.1.48" evidence="2"/>
<evidence type="ECO:0000256" key="4">
    <source>
        <dbReference type="ARBA" id="ARBA00022741"/>
    </source>
</evidence>
<dbReference type="PRINTS" id="PR00988">
    <property type="entry name" value="URIDINKINASE"/>
</dbReference>
<dbReference type="OrthoDB" id="738517at2759"/>
<keyword evidence="3" id="KW-0808">Transferase</keyword>
<dbReference type="AlphaFoldDB" id="A0A1Y2CCH6"/>
<keyword evidence="8" id="KW-1185">Reference proteome</keyword>
<dbReference type="SUPFAM" id="SSF52540">
    <property type="entry name" value="P-loop containing nucleoside triphosphate hydrolases"/>
    <property type="match status" value="1"/>
</dbReference>